<dbReference type="RefSeq" id="WP_065727954.1">
    <property type="nucleotide sequence ID" value="NZ_CP016428.1"/>
</dbReference>
<dbReference type="STRING" id="1274631.LMTR13_11365"/>
<dbReference type="OrthoDB" id="1632915at2"/>
<evidence type="ECO:0000313" key="3">
    <source>
        <dbReference type="Proteomes" id="UP000092839"/>
    </source>
</evidence>
<sequence length="687" mass="76683">MASSAVAYRNDTADELPRESLLDVADLVRMFEESEESTYEARQLSERDRDYVDNKQLTEEELATLKKRGQPPQIDNRIKTKIDYLVGLEKQQRIDPKALPRTPIHEVDADGATQALRYVAETENFDAKRSGVWRNMLVEGAGGIGVSVSEAIGYNGQPGIEVKLRRYAWDRIFWDPHSSETDFSDAGYLGVVVWMDYDDAVAMYGDEQGAVEALDTTLSTAPSQTYDDKPKFTLWADKKRKRVRICQIWIKKAEQWHFAEYTKGGILKAGPSPYMTDKGESDCELFFQSAYVDRDNNRYGLVREMITLQDGINKRHSKALHLLNSKTVRAKKGAVDDVEKARREIHRPEGWLEVNDLGLPVNETLQIDSNTDLAAAQLGLLQEAKNAIDLKGPNATQMGDKTQGSSAASGKAILASQQGGMISLGDLLDNLRHLDRRVFRAVWARIRQFWTTEKWIRVTDDERNIKWVGMNLDPEKMQQLQAQAQQNPQVAAKIGGIIASIAELDCDIIIDEVPDVIASQEQFAMLVDLKKMDANNELPFRALVQASSIKDKSKMLDEMDKAKQPNPQVEQLKLRGAVAEVAETESKAALNMAKAREAGMPDQAAPMQPPEQEIPMEVQIQQAIAEIMERHASAKQKNAAAHKTMVEADLAPAKAEHDASLAEANFAQGIKDRDADRKIAAKQKVGA</sequence>
<accession>A0A1B1UD51</accession>
<feature type="region of interest" description="Disordered" evidence="1">
    <location>
        <begin position="666"/>
        <end position="687"/>
    </location>
</feature>
<evidence type="ECO:0000256" key="1">
    <source>
        <dbReference type="SAM" id="MobiDB-lite"/>
    </source>
</evidence>
<dbReference type="AlphaFoldDB" id="A0A1B1UD51"/>
<dbReference type="InterPro" id="IPR032427">
    <property type="entry name" value="P22_portal"/>
</dbReference>
<dbReference type="EMBL" id="CP016428">
    <property type="protein sequence ID" value="ANW00678.1"/>
    <property type="molecule type" value="Genomic_DNA"/>
</dbReference>
<proteinExistence type="predicted"/>
<reference evidence="2 3" key="1">
    <citation type="submission" date="2016-07" db="EMBL/GenBank/DDBJ databases">
        <title>Complete genome sequence of Bradyrhizobium icense LMTR 13T, a potential inoculant strain isolated from lima bean (Phaseolus lunatus) in Peru.</title>
        <authorList>
            <person name="Ormeno-Orrillo E."/>
            <person name="Duran D."/>
            <person name="Rogel M.A."/>
            <person name="Rey L."/>
            <person name="Imperial J."/>
            <person name="Ruiz-Argueso T."/>
            <person name="Martinez-Romero E."/>
        </authorList>
    </citation>
    <scope>NUCLEOTIDE SEQUENCE [LARGE SCALE GENOMIC DNA]</scope>
    <source>
        <strain evidence="2 3">LMTR 13</strain>
    </source>
</reference>
<dbReference type="Pfam" id="PF16510">
    <property type="entry name" value="P22_portal"/>
    <property type="match status" value="1"/>
</dbReference>
<keyword evidence="3" id="KW-1185">Reference proteome</keyword>
<gene>
    <name evidence="2" type="ORF">LMTR13_11365</name>
</gene>
<evidence type="ECO:0008006" key="4">
    <source>
        <dbReference type="Google" id="ProtNLM"/>
    </source>
</evidence>
<feature type="compositionally biased region" description="Basic and acidic residues" evidence="1">
    <location>
        <begin position="670"/>
        <end position="679"/>
    </location>
</feature>
<organism evidence="2 3">
    <name type="scientific">Bradyrhizobium icense</name>
    <dbReference type="NCBI Taxonomy" id="1274631"/>
    <lineage>
        <taxon>Bacteria</taxon>
        <taxon>Pseudomonadati</taxon>
        <taxon>Pseudomonadota</taxon>
        <taxon>Alphaproteobacteria</taxon>
        <taxon>Hyphomicrobiales</taxon>
        <taxon>Nitrobacteraceae</taxon>
        <taxon>Bradyrhizobium</taxon>
    </lineage>
</organism>
<name>A0A1B1UD51_9BRAD</name>
<dbReference type="Proteomes" id="UP000092839">
    <property type="component" value="Chromosome"/>
</dbReference>
<evidence type="ECO:0000313" key="2">
    <source>
        <dbReference type="EMBL" id="ANW00678.1"/>
    </source>
</evidence>
<dbReference type="KEGG" id="bic:LMTR13_11365"/>
<protein>
    <recommendedName>
        <fullName evidence="4">Phage portal protein</fullName>
    </recommendedName>
</protein>